<keyword evidence="3" id="KW-1185">Reference proteome</keyword>
<reference evidence="2 3" key="1">
    <citation type="submission" date="2016-09" db="EMBL/GenBank/DDBJ databases">
        <title>The draft genome of Dichanthelium oligosanthes: A C3 panicoid grass species.</title>
        <authorList>
            <person name="Studer A.J."/>
            <person name="Schnable J.C."/>
            <person name="Brutnell T.P."/>
        </authorList>
    </citation>
    <scope>NUCLEOTIDE SEQUENCE [LARGE SCALE GENOMIC DNA]</scope>
    <source>
        <strain evidence="3">cv. Kellogg 1175</strain>
        <tissue evidence="2">Leaf</tissue>
    </source>
</reference>
<dbReference type="EMBL" id="LWDX02029473">
    <property type="protein sequence ID" value="OEL28658.1"/>
    <property type="molecule type" value="Genomic_DNA"/>
</dbReference>
<evidence type="ECO:0000313" key="2">
    <source>
        <dbReference type="EMBL" id="OEL28658.1"/>
    </source>
</evidence>
<evidence type="ECO:0000259" key="1">
    <source>
        <dbReference type="Pfam" id="PF07762"/>
    </source>
</evidence>
<dbReference type="Pfam" id="PF07762">
    <property type="entry name" value="DUF1618"/>
    <property type="match status" value="1"/>
</dbReference>
<dbReference type="PANTHER" id="PTHR33086:SF51">
    <property type="entry name" value="OS06G0307900 PROTEIN"/>
    <property type="match status" value="1"/>
</dbReference>
<protein>
    <recommendedName>
        <fullName evidence="1">DUF1618 domain-containing protein</fullName>
    </recommendedName>
</protein>
<name>A0A1E5VU61_9POAL</name>
<dbReference type="AlphaFoldDB" id="A0A1E5VU61"/>
<sequence>MPGGIGLHPLCFETEVVFSFSGVMCWADYHRGILLCDVAADDPSLRFVRFPLAEFWDDFPDGRGLPEKYRKACMSRGRLWFIDVDNGRFRRARSSSDGANGTVTTWTLPTPELDWTKEHTLRFSELWSHLKYQQSPLPRSMPGFPIVDMRQADVLHFIVEGAWEPEETHWTITVDMRNRCLASYEVYQNAIEVPEADSDVSNVFFNDPLICCELGVSANALDKPAAD</sequence>
<feature type="domain" description="DUF1618" evidence="1">
    <location>
        <begin position="26"/>
        <end position="155"/>
    </location>
</feature>
<dbReference type="OrthoDB" id="693195at2759"/>
<accession>A0A1E5VU61</accession>
<dbReference type="InterPro" id="IPR011676">
    <property type="entry name" value="DUF1618"/>
</dbReference>
<evidence type="ECO:0000313" key="3">
    <source>
        <dbReference type="Proteomes" id="UP000095767"/>
    </source>
</evidence>
<organism evidence="2 3">
    <name type="scientific">Dichanthelium oligosanthes</name>
    <dbReference type="NCBI Taxonomy" id="888268"/>
    <lineage>
        <taxon>Eukaryota</taxon>
        <taxon>Viridiplantae</taxon>
        <taxon>Streptophyta</taxon>
        <taxon>Embryophyta</taxon>
        <taxon>Tracheophyta</taxon>
        <taxon>Spermatophyta</taxon>
        <taxon>Magnoliopsida</taxon>
        <taxon>Liliopsida</taxon>
        <taxon>Poales</taxon>
        <taxon>Poaceae</taxon>
        <taxon>PACMAD clade</taxon>
        <taxon>Panicoideae</taxon>
        <taxon>Panicodae</taxon>
        <taxon>Paniceae</taxon>
        <taxon>Dichantheliinae</taxon>
        <taxon>Dichanthelium</taxon>
    </lineage>
</organism>
<gene>
    <name evidence="2" type="ORF">BAE44_0010322</name>
</gene>
<dbReference type="PANTHER" id="PTHR33086">
    <property type="entry name" value="OS05G0468200 PROTEIN-RELATED"/>
    <property type="match status" value="1"/>
</dbReference>
<dbReference type="Proteomes" id="UP000095767">
    <property type="component" value="Unassembled WGS sequence"/>
</dbReference>
<proteinExistence type="predicted"/>
<comment type="caution">
    <text evidence="2">The sequence shown here is derived from an EMBL/GenBank/DDBJ whole genome shotgun (WGS) entry which is preliminary data.</text>
</comment>